<feature type="compositionally biased region" description="Basic residues" evidence="1">
    <location>
        <begin position="802"/>
        <end position="820"/>
    </location>
</feature>
<name>A0A8J4V474_9MYCE</name>
<evidence type="ECO:0000256" key="1">
    <source>
        <dbReference type="SAM" id="MobiDB-lite"/>
    </source>
</evidence>
<proteinExistence type="predicted"/>
<dbReference type="AlphaFoldDB" id="A0A8J4V474"/>
<feature type="region of interest" description="Disordered" evidence="1">
    <location>
        <begin position="577"/>
        <end position="632"/>
    </location>
</feature>
<reference evidence="2" key="1">
    <citation type="submission" date="2020-01" db="EMBL/GenBank/DDBJ databases">
        <title>Development of genomics and gene disruption for Polysphondylium violaceum indicates a role for the polyketide synthase stlB in stalk morphogenesis.</title>
        <authorList>
            <person name="Narita B."/>
            <person name="Kawabe Y."/>
            <person name="Kin K."/>
            <person name="Saito T."/>
            <person name="Gibbs R."/>
            <person name="Kuspa A."/>
            <person name="Muzny D."/>
            <person name="Queller D."/>
            <person name="Richards S."/>
            <person name="Strassman J."/>
            <person name="Sucgang R."/>
            <person name="Worley K."/>
            <person name="Schaap P."/>
        </authorList>
    </citation>
    <scope>NUCLEOTIDE SEQUENCE</scope>
    <source>
        <strain evidence="2">QSvi11</strain>
    </source>
</reference>
<keyword evidence="3" id="KW-1185">Reference proteome</keyword>
<gene>
    <name evidence="2" type="ORF">CYY_005406</name>
</gene>
<evidence type="ECO:0000313" key="2">
    <source>
        <dbReference type="EMBL" id="KAF2073277.1"/>
    </source>
</evidence>
<feature type="region of interest" description="Disordered" evidence="1">
    <location>
        <begin position="798"/>
        <end position="820"/>
    </location>
</feature>
<accession>A0A8J4V474</accession>
<feature type="compositionally biased region" description="Acidic residues" evidence="1">
    <location>
        <begin position="582"/>
        <end position="632"/>
    </location>
</feature>
<dbReference type="EMBL" id="AJWJ01000215">
    <property type="protein sequence ID" value="KAF2073277.1"/>
    <property type="molecule type" value="Genomic_DNA"/>
</dbReference>
<comment type="caution">
    <text evidence="2">The sequence shown here is derived from an EMBL/GenBank/DDBJ whole genome shotgun (WGS) entry which is preliminary data.</text>
</comment>
<organism evidence="2 3">
    <name type="scientific">Polysphondylium violaceum</name>
    <dbReference type="NCBI Taxonomy" id="133409"/>
    <lineage>
        <taxon>Eukaryota</taxon>
        <taxon>Amoebozoa</taxon>
        <taxon>Evosea</taxon>
        <taxon>Eumycetozoa</taxon>
        <taxon>Dictyostelia</taxon>
        <taxon>Dictyosteliales</taxon>
        <taxon>Dictyosteliaceae</taxon>
        <taxon>Polysphondylium</taxon>
    </lineage>
</organism>
<evidence type="ECO:0000313" key="3">
    <source>
        <dbReference type="Proteomes" id="UP000695562"/>
    </source>
</evidence>
<sequence>MNRELYTKVFGNKFLSNKVFDYVYQIQSGRYSLRYQDIVDIGWMTMYGHVALAKEKVQNSHRQQLFVNPRDLFSVVANADTELFIRVFELFKYSALEYYYLSGTAVFDADSEVHTVPLRNLEVIQYLYDNGYIIPLDELEISMVDIKVLSHLVKIGWLRFTSLDSIRGVIEPSEAGKECSKEVVDLVFQHYTTPISVKDAKEIIESNIESPVESVFEYLVPLFDKGIKKQKIGKRSYQEAIALIQAKIKEKSAIKAAILNKIPFDIDVPSAFIGNVYAQWWPWVEQGEQTFFDLWGAYSFTHIRVTSTSIYYHTRGIPSQGPAGNDQFVVEIGEYLTKLCCINASLRVMECLHNRGYTQLAINYELGTEAFESFYMQLAKKTSKEDRALVVKLSGAEYNYMISRVQILYACMDQMANFEYYFGEFIDGLKREPNAVTRLLSKAIYHPSIFKMIQSHGYQLSDNYDEAIDVFIFHTMKNVLDDVDRVFEKTPVEKKDTLCLRLLVVAISRNEYSAVKYLLNKLIVSPPLSQDQSSFYTSLASSRNLSIIDMINNSDLCFARESKRSFFLEILNPSSYPQRDQVEEEIDEYEQDDQDKDEQGDENENEDEDEDENEDEEENEDEDEDEEDEDEDCGEFNIPLIDYMIKHKCIDINALSPAQLDSISPFFCPNKEMKEVIKYIHQLAFLVDTRNYDSIEPFINTLTSDELGNSCGDPNRDKCELNLQMIDYIDRNQSKFKNQIEWQLVFDTIVKEKENLLNYKSLLGALVNRYQCTLHDDHYRHLVQNKDGLTLFGQVPNSIPSKKYKPPKIMKQTPLKKQKK</sequence>
<dbReference type="Proteomes" id="UP000695562">
    <property type="component" value="Unassembled WGS sequence"/>
</dbReference>
<protein>
    <submittedName>
        <fullName evidence="2">Uncharacterized protein</fullName>
    </submittedName>
</protein>